<keyword evidence="2" id="KW-1185">Reference proteome</keyword>
<dbReference type="SUPFAM" id="SSF56300">
    <property type="entry name" value="Metallo-dependent phosphatases"/>
    <property type="match status" value="1"/>
</dbReference>
<reference evidence="2" key="1">
    <citation type="journal article" date="2019" name="Int. J. Syst. Evol. Microbiol.">
        <title>The Global Catalogue of Microorganisms (GCM) 10K type strain sequencing project: providing services to taxonomists for standard genome sequencing and annotation.</title>
        <authorList>
            <consortium name="The Broad Institute Genomics Platform"/>
            <consortium name="The Broad Institute Genome Sequencing Center for Infectious Disease"/>
            <person name="Wu L."/>
            <person name="Ma J."/>
        </authorList>
    </citation>
    <scope>NUCLEOTIDE SEQUENCE [LARGE SCALE GENOMIC DNA]</scope>
    <source>
        <strain evidence="2">KCTC 42866</strain>
    </source>
</reference>
<accession>A0ABW5MDA2</accession>
<evidence type="ECO:0000313" key="1">
    <source>
        <dbReference type="EMBL" id="MFD2581140.1"/>
    </source>
</evidence>
<comment type="caution">
    <text evidence="1">The sequence shown here is derived from an EMBL/GenBank/DDBJ whole genome shotgun (WGS) entry which is preliminary data.</text>
</comment>
<dbReference type="RefSeq" id="WP_379074004.1">
    <property type="nucleotide sequence ID" value="NZ_JBHULL010000003.1"/>
</dbReference>
<evidence type="ECO:0008006" key="3">
    <source>
        <dbReference type="Google" id="ProtNLM"/>
    </source>
</evidence>
<organism evidence="1 2">
    <name type="scientific">Pedobacter vanadiisoli</name>
    <dbReference type="NCBI Taxonomy" id="1761975"/>
    <lineage>
        <taxon>Bacteria</taxon>
        <taxon>Pseudomonadati</taxon>
        <taxon>Bacteroidota</taxon>
        <taxon>Sphingobacteriia</taxon>
        <taxon>Sphingobacteriales</taxon>
        <taxon>Sphingobacteriaceae</taxon>
        <taxon>Pedobacter</taxon>
    </lineage>
</organism>
<dbReference type="Proteomes" id="UP001597461">
    <property type="component" value="Unassembled WGS sequence"/>
</dbReference>
<gene>
    <name evidence="1" type="ORF">ACFSR6_01465</name>
</gene>
<dbReference type="InterPro" id="IPR029052">
    <property type="entry name" value="Metallo-depent_PP-like"/>
</dbReference>
<sequence length="187" mass="22107">MSNIFFSSDHHFGHQNIISFSDRPFSSVEEMDEIMIQKWNKKISSSDSIYYLGDFGLCKPDRLREILKQLNGNIYLIKGNHDKSALSCKNRFEWIKDYYELKITDSDNDEKKQRLVLFHYAIKQWNYKRAGSFHLYGHSHGNIIDDPHELSFDVGVDCHNYYPISYTEVKEKMAKKTWKFDSSTVDL</sequence>
<evidence type="ECO:0000313" key="2">
    <source>
        <dbReference type="Proteomes" id="UP001597461"/>
    </source>
</evidence>
<protein>
    <recommendedName>
        <fullName evidence="3">Phosphoesterase</fullName>
    </recommendedName>
</protein>
<dbReference type="EMBL" id="JBHULL010000003">
    <property type="protein sequence ID" value="MFD2581140.1"/>
    <property type="molecule type" value="Genomic_DNA"/>
</dbReference>
<name>A0ABW5MDA2_9SPHI</name>
<proteinExistence type="predicted"/>
<dbReference type="Gene3D" id="3.60.21.10">
    <property type="match status" value="1"/>
</dbReference>